<reference evidence="1 2" key="1">
    <citation type="journal article" date="2017" name="Genome Announc.">
        <title>Draft Genome Sequences of Salinivibrio proteolyticus, Salinivibrio sharmensis, Salinivibrio siamensis, Salinivibrio costicola subsp. alcaliphilus, Salinivibrio costicola subsp. vallismortis, and 29 New Isolates Belonging to the Genus Salinivibrio.</title>
        <authorList>
            <person name="Lopez-Hermoso C."/>
            <person name="de la Haba R.R."/>
            <person name="Sanchez-Porro C."/>
            <person name="Bayliss S.C."/>
            <person name="Feil E.J."/>
            <person name="Ventosa A."/>
        </authorList>
    </citation>
    <scope>NUCLEOTIDE SEQUENCE [LARGE SCALE GENOMIC DNA]</scope>
    <source>
        <strain evidence="1 2">AL184</strain>
    </source>
</reference>
<sequence length="172" mass="19798">MRNRNQELLEILVGLIGDLTISVSLIREYESKPYMHKPELKTSRQCIWRLCFNSIVLNCCKYVELNRKYSREFNEMTNELNQLRGQFNEQITSNKSLLILRDDYVAHVNSKKTKKSLTPSEVQEHIITMIGGSTNAAKFLDWVCPDSFEASNPNESLVGVVTQLRDLLASKL</sequence>
<protein>
    <recommendedName>
        <fullName evidence="3">HEPN AbiU2-like domain-containing protein</fullName>
    </recommendedName>
</protein>
<gene>
    <name evidence="1" type="ORF">BZG00_05615</name>
</gene>
<dbReference type="AlphaFoldDB" id="A0AB36JYT7"/>
<keyword evidence="2" id="KW-1185">Reference proteome</keyword>
<dbReference type="Gene3D" id="1.20.120.1060">
    <property type="match status" value="1"/>
</dbReference>
<evidence type="ECO:0008006" key="3">
    <source>
        <dbReference type="Google" id="ProtNLM"/>
    </source>
</evidence>
<evidence type="ECO:0000313" key="1">
    <source>
        <dbReference type="EMBL" id="OOE40307.1"/>
    </source>
</evidence>
<organism evidence="1 2">
    <name type="scientific">Salinivibrio kushneri</name>
    <dbReference type="NCBI Taxonomy" id="1908198"/>
    <lineage>
        <taxon>Bacteria</taxon>
        <taxon>Pseudomonadati</taxon>
        <taxon>Pseudomonadota</taxon>
        <taxon>Gammaproteobacteria</taxon>
        <taxon>Vibrionales</taxon>
        <taxon>Vibrionaceae</taxon>
        <taxon>Salinivibrio</taxon>
    </lineage>
</organism>
<dbReference type="EMBL" id="MUEK01000004">
    <property type="protein sequence ID" value="OOE40307.1"/>
    <property type="molecule type" value="Genomic_DNA"/>
</dbReference>
<comment type="caution">
    <text evidence="1">The sequence shown here is derived from an EMBL/GenBank/DDBJ whole genome shotgun (WGS) entry which is preliminary data.</text>
</comment>
<dbReference type="Proteomes" id="UP000189021">
    <property type="component" value="Unassembled WGS sequence"/>
</dbReference>
<accession>A0AB36JYT7</accession>
<proteinExistence type="predicted"/>
<evidence type="ECO:0000313" key="2">
    <source>
        <dbReference type="Proteomes" id="UP000189021"/>
    </source>
</evidence>
<name>A0AB36JYT7_9GAMM</name>